<sequence>MRDFSGRCLRRFASSGNGGRTWQEHSDAAELSEPQPGGCQASLLRVHAGAPSPRRGAGVQEQKELVVHCGPAAADGSRADLVLRVSSDGGLTWPRAVALLPERPGAYSCMALLPGPAGSGDSSVGVLFESGARGPYECLRLARVPLPPQGRAEPEQRAPGGGAGGLGGE</sequence>
<dbReference type="PANTHER" id="PTHR10628">
    <property type="entry name" value="SIALIDASE"/>
    <property type="match status" value="1"/>
</dbReference>
<gene>
    <name evidence="2" type="ORF">PCOR1329_LOCUS53719</name>
</gene>
<dbReference type="PANTHER" id="PTHR10628:SF30">
    <property type="entry name" value="EXO-ALPHA-SIALIDASE"/>
    <property type="match status" value="1"/>
</dbReference>
<dbReference type="Gene3D" id="2.120.10.10">
    <property type="match status" value="1"/>
</dbReference>
<feature type="region of interest" description="Disordered" evidence="1">
    <location>
        <begin position="145"/>
        <end position="169"/>
    </location>
</feature>
<evidence type="ECO:0000313" key="3">
    <source>
        <dbReference type="Proteomes" id="UP001189429"/>
    </source>
</evidence>
<keyword evidence="3" id="KW-1185">Reference proteome</keyword>
<dbReference type="InterPro" id="IPR026856">
    <property type="entry name" value="Sialidase_fam"/>
</dbReference>
<proteinExistence type="predicted"/>
<dbReference type="SUPFAM" id="SSF50939">
    <property type="entry name" value="Sialidases"/>
    <property type="match status" value="1"/>
</dbReference>
<organism evidence="2 3">
    <name type="scientific">Prorocentrum cordatum</name>
    <dbReference type="NCBI Taxonomy" id="2364126"/>
    <lineage>
        <taxon>Eukaryota</taxon>
        <taxon>Sar</taxon>
        <taxon>Alveolata</taxon>
        <taxon>Dinophyceae</taxon>
        <taxon>Prorocentrales</taxon>
        <taxon>Prorocentraceae</taxon>
        <taxon>Prorocentrum</taxon>
    </lineage>
</organism>
<feature type="compositionally biased region" description="Gly residues" evidence="1">
    <location>
        <begin position="159"/>
        <end position="169"/>
    </location>
</feature>
<feature type="region of interest" description="Disordered" evidence="1">
    <location>
        <begin position="15"/>
        <end position="36"/>
    </location>
</feature>
<protein>
    <recommendedName>
        <fullName evidence="4">Exo-alpha-sialidase</fullName>
    </recommendedName>
</protein>
<dbReference type="Proteomes" id="UP001189429">
    <property type="component" value="Unassembled WGS sequence"/>
</dbReference>
<comment type="caution">
    <text evidence="2">The sequence shown here is derived from an EMBL/GenBank/DDBJ whole genome shotgun (WGS) entry which is preliminary data.</text>
</comment>
<dbReference type="CDD" id="cd15482">
    <property type="entry name" value="Sialidase_non-viral"/>
    <property type="match status" value="1"/>
</dbReference>
<feature type="non-terminal residue" evidence="2">
    <location>
        <position position="169"/>
    </location>
</feature>
<reference evidence="2" key="1">
    <citation type="submission" date="2023-10" db="EMBL/GenBank/DDBJ databases">
        <authorList>
            <person name="Chen Y."/>
            <person name="Shah S."/>
            <person name="Dougan E. K."/>
            <person name="Thang M."/>
            <person name="Chan C."/>
        </authorList>
    </citation>
    <scope>NUCLEOTIDE SEQUENCE [LARGE SCALE GENOMIC DNA]</scope>
</reference>
<evidence type="ECO:0000256" key="1">
    <source>
        <dbReference type="SAM" id="MobiDB-lite"/>
    </source>
</evidence>
<dbReference type="EMBL" id="CAUYUJ010016549">
    <property type="protein sequence ID" value="CAK0866565.1"/>
    <property type="molecule type" value="Genomic_DNA"/>
</dbReference>
<accession>A0ABN9V1H5</accession>
<dbReference type="InterPro" id="IPR036278">
    <property type="entry name" value="Sialidase_sf"/>
</dbReference>
<name>A0ABN9V1H5_9DINO</name>
<evidence type="ECO:0000313" key="2">
    <source>
        <dbReference type="EMBL" id="CAK0866565.1"/>
    </source>
</evidence>
<evidence type="ECO:0008006" key="4">
    <source>
        <dbReference type="Google" id="ProtNLM"/>
    </source>
</evidence>